<dbReference type="InterPro" id="IPR001451">
    <property type="entry name" value="Hexapep"/>
</dbReference>
<comment type="caution">
    <text evidence="2">The sequence shown here is derived from an EMBL/GenBank/DDBJ whole genome shotgun (WGS) entry which is preliminary data.</text>
</comment>
<gene>
    <name evidence="2" type="ORF">DK846_07800</name>
</gene>
<dbReference type="InterPro" id="IPR018357">
    <property type="entry name" value="Hexapep_transf_CS"/>
</dbReference>
<dbReference type="Gene3D" id="2.160.10.10">
    <property type="entry name" value="Hexapeptide repeat proteins"/>
    <property type="match status" value="1"/>
</dbReference>
<keyword evidence="3" id="KW-1185">Reference proteome</keyword>
<dbReference type="PANTHER" id="PTHR43300:SF11">
    <property type="entry name" value="ACETYLTRANSFERASE RV3034C-RELATED"/>
    <property type="match status" value="1"/>
</dbReference>
<dbReference type="Pfam" id="PF00132">
    <property type="entry name" value="Hexapep"/>
    <property type="match status" value="3"/>
</dbReference>
<dbReference type="GeneID" id="97548449"/>
<organism evidence="2 3">
    <name type="scientific">Methanospirillum lacunae</name>
    <dbReference type="NCBI Taxonomy" id="668570"/>
    <lineage>
        <taxon>Archaea</taxon>
        <taxon>Methanobacteriati</taxon>
        <taxon>Methanobacteriota</taxon>
        <taxon>Stenosarchaea group</taxon>
        <taxon>Methanomicrobia</taxon>
        <taxon>Methanomicrobiales</taxon>
        <taxon>Methanospirillaceae</taxon>
        <taxon>Methanospirillum</taxon>
    </lineage>
</organism>
<dbReference type="PROSITE" id="PS00101">
    <property type="entry name" value="HEXAPEP_TRANSFERASES"/>
    <property type="match status" value="1"/>
</dbReference>
<dbReference type="OrthoDB" id="137115at2157"/>
<evidence type="ECO:0000313" key="2">
    <source>
        <dbReference type="EMBL" id="PWR72842.1"/>
    </source>
</evidence>
<dbReference type="GO" id="GO:0016746">
    <property type="term" value="F:acyltransferase activity"/>
    <property type="evidence" value="ECO:0007669"/>
    <property type="project" value="UniProtKB-KW"/>
</dbReference>
<dbReference type="Proteomes" id="UP000245657">
    <property type="component" value="Unassembled WGS sequence"/>
</dbReference>
<reference evidence="2 3" key="1">
    <citation type="submission" date="2018-05" db="EMBL/GenBank/DDBJ databases">
        <title>Draft genome of Methanospirillum lacunae Ki8-1.</title>
        <authorList>
            <person name="Dueholm M.S."/>
            <person name="Nielsen P.H."/>
            <person name="Bakmann L.F."/>
            <person name="Otzen D.E."/>
        </authorList>
    </citation>
    <scope>NUCLEOTIDE SEQUENCE [LARGE SCALE GENOMIC DNA]</scope>
    <source>
        <strain evidence="2 3">Ki8-1</strain>
    </source>
</reference>
<dbReference type="AlphaFoldDB" id="A0A2V2MY29"/>
<dbReference type="EMBL" id="QGMY01000006">
    <property type="protein sequence ID" value="PWR72842.1"/>
    <property type="molecule type" value="Genomic_DNA"/>
</dbReference>
<name>A0A2V2MY29_9EURY</name>
<sequence length="294" mass="31704">MKLSDCPSFFKIHNDGNFLSLGILRYSGDEVLSFLTDLSYLPILLNNSSISCIITFPDFICNIPSHIGIAYSSEPRRSFLELHNYLALNTDFYSKSKFLTNIHPTAKVSPSAIIAENNVSIGERTIIHPNVVINKNVTIGSDVIIRAGSIIGTEGFYPQRYADKIYKGIHSGGVDIGEGSELQANVTVCSGIFGGNTRVGQNCMIANGVDIAHDVTIGEKTLIGAGTILSGNLVIGSNVWIGPNSTISNNLVIGDGANISLGSVVTCSVPHHTKYSGNFAIEHKKFLQFIRTIR</sequence>
<dbReference type="PANTHER" id="PTHR43300">
    <property type="entry name" value="ACETYLTRANSFERASE"/>
    <property type="match status" value="1"/>
</dbReference>
<dbReference type="RefSeq" id="WP_109968354.1">
    <property type="nucleotide sequence ID" value="NZ_CP176093.1"/>
</dbReference>
<proteinExistence type="predicted"/>
<protein>
    <submittedName>
        <fullName evidence="2">UDP-3-O-(3-hydroxymyristoyl)glucosamine N-acyltransferase</fullName>
    </submittedName>
</protein>
<evidence type="ECO:0000313" key="3">
    <source>
        <dbReference type="Proteomes" id="UP000245657"/>
    </source>
</evidence>
<accession>A0A2V2MY29</accession>
<dbReference type="SUPFAM" id="SSF51161">
    <property type="entry name" value="Trimeric LpxA-like enzymes"/>
    <property type="match status" value="1"/>
</dbReference>
<evidence type="ECO:0000256" key="1">
    <source>
        <dbReference type="ARBA" id="ARBA00022679"/>
    </source>
</evidence>
<dbReference type="InterPro" id="IPR050179">
    <property type="entry name" value="Trans_hexapeptide_repeat"/>
</dbReference>
<dbReference type="InterPro" id="IPR011004">
    <property type="entry name" value="Trimer_LpxA-like_sf"/>
</dbReference>
<keyword evidence="1 2" id="KW-0808">Transferase</keyword>
<keyword evidence="2" id="KW-0012">Acyltransferase</keyword>